<evidence type="ECO:0000313" key="2">
    <source>
        <dbReference type="Proteomes" id="UP000053424"/>
    </source>
</evidence>
<gene>
    <name evidence="1" type="ORF">M413DRAFT_112759</name>
</gene>
<reference evidence="1 2" key="1">
    <citation type="submission" date="2014-04" db="EMBL/GenBank/DDBJ databases">
        <authorList>
            <consortium name="DOE Joint Genome Institute"/>
            <person name="Kuo A."/>
            <person name="Gay G."/>
            <person name="Dore J."/>
            <person name="Kohler A."/>
            <person name="Nagy L.G."/>
            <person name="Floudas D."/>
            <person name="Copeland A."/>
            <person name="Barry K.W."/>
            <person name="Cichocki N."/>
            <person name="Veneault-Fourrey C."/>
            <person name="LaButti K."/>
            <person name="Lindquist E.A."/>
            <person name="Lipzen A."/>
            <person name="Lundell T."/>
            <person name="Morin E."/>
            <person name="Murat C."/>
            <person name="Sun H."/>
            <person name="Tunlid A."/>
            <person name="Henrissat B."/>
            <person name="Grigoriev I.V."/>
            <person name="Hibbett D.S."/>
            <person name="Martin F."/>
            <person name="Nordberg H.P."/>
            <person name="Cantor M.N."/>
            <person name="Hua S.X."/>
        </authorList>
    </citation>
    <scope>NUCLEOTIDE SEQUENCE [LARGE SCALE GENOMIC DNA]</scope>
    <source>
        <strain evidence="2">h7</strain>
    </source>
</reference>
<dbReference type="EMBL" id="KN831768">
    <property type="protein sequence ID" value="KIM49615.1"/>
    <property type="molecule type" value="Genomic_DNA"/>
</dbReference>
<dbReference type="Proteomes" id="UP000053424">
    <property type="component" value="Unassembled WGS sequence"/>
</dbReference>
<reference evidence="2" key="2">
    <citation type="submission" date="2015-01" db="EMBL/GenBank/DDBJ databases">
        <title>Evolutionary Origins and Diversification of the Mycorrhizal Mutualists.</title>
        <authorList>
            <consortium name="DOE Joint Genome Institute"/>
            <consortium name="Mycorrhizal Genomics Consortium"/>
            <person name="Kohler A."/>
            <person name="Kuo A."/>
            <person name="Nagy L.G."/>
            <person name="Floudas D."/>
            <person name="Copeland A."/>
            <person name="Barry K.W."/>
            <person name="Cichocki N."/>
            <person name="Veneault-Fourrey C."/>
            <person name="LaButti K."/>
            <person name="Lindquist E.A."/>
            <person name="Lipzen A."/>
            <person name="Lundell T."/>
            <person name="Morin E."/>
            <person name="Murat C."/>
            <person name="Riley R."/>
            <person name="Ohm R."/>
            <person name="Sun H."/>
            <person name="Tunlid A."/>
            <person name="Henrissat B."/>
            <person name="Grigoriev I.V."/>
            <person name="Hibbett D.S."/>
            <person name="Martin F."/>
        </authorList>
    </citation>
    <scope>NUCLEOTIDE SEQUENCE [LARGE SCALE GENOMIC DNA]</scope>
    <source>
        <strain evidence="2">h7</strain>
    </source>
</reference>
<sequence>MSKKNPEVLVYHTVYHTLLCVTSKKAYFRMPMGHKACSESCSMACAKKITGCPKEALIG</sequence>
<proteinExistence type="predicted"/>
<keyword evidence="2" id="KW-1185">Reference proteome</keyword>
<organism evidence="1 2">
    <name type="scientific">Hebeloma cylindrosporum</name>
    <dbReference type="NCBI Taxonomy" id="76867"/>
    <lineage>
        <taxon>Eukaryota</taxon>
        <taxon>Fungi</taxon>
        <taxon>Dikarya</taxon>
        <taxon>Basidiomycota</taxon>
        <taxon>Agaricomycotina</taxon>
        <taxon>Agaricomycetes</taxon>
        <taxon>Agaricomycetidae</taxon>
        <taxon>Agaricales</taxon>
        <taxon>Agaricineae</taxon>
        <taxon>Hymenogastraceae</taxon>
        <taxon>Hebeloma</taxon>
    </lineage>
</organism>
<name>A0A0C3CLR4_HEBCY</name>
<protein>
    <submittedName>
        <fullName evidence="1">Uncharacterized protein</fullName>
    </submittedName>
</protein>
<dbReference type="AlphaFoldDB" id="A0A0C3CLR4"/>
<accession>A0A0C3CLR4</accession>
<evidence type="ECO:0000313" key="1">
    <source>
        <dbReference type="EMBL" id="KIM49615.1"/>
    </source>
</evidence>
<dbReference type="HOGENOM" id="CLU_2961010_0_0_1"/>